<evidence type="ECO:0000313" key="3">
    <source>
        <dbReference type="Proteomes" id="UP000031512"/>
    </source>
</evidence>
<dbReference type="GeneID" id="15807158"/>
<feature type="region of interest" description="Disordered" evidence="1">
    <location>
        <begin position="1"/>
        <end position="29"/>
    </location>
</feature>
<gene>
    <name evidence="2" type="ORF">BEWA_028240</name>
</gene>
<dbReference type="RefSeq" id="XP_004829641.1">
    <property type="nucleotide sequence ID" value="XM_004829584.1"/>
</dbReference>
<reference evidence="2" key="2">
    <citation type="journal article" date="2012" name="BMC Genomics">
        <title>Comparative genomic analysis and phylogenetic position of Theileria equi.</title>
        <authorList>
            <person name="Kappmeyer L.S."/>
            <person name="Thiagarajan M."/>
            <person name="Herndon D.R."/>
            <person name="Ramsay J.D."/>
            <person name="Caler E."/>
            <person name="Djikeng A."/>
            <person name="Gillespie J.J."/>
            <person name="Lau A.O."/>
            <person name="Roalson E.H."/>
            <person name="Silva J.C."/>
            <person name="Silva M.G."/>
            <person name="Suarez C.E."/>
            <person name="Ueti M.W."/>
            <person name="Nene V.M."/>
            <person name="Mealey R.H."/>
            <person name="Knowles D.P."/>
            <person name="Brayton K.A."/>
        </authorList>
    </citation>
    <scope>NUCLEOTIDE SEQUENCE [LARGE SCALE GENOMIC DNA]</scope>
    <source>
        <strain evidence="2">WA</strain>
    </source>
</reference>
<protein>
    <submittedName>
        <fullName evidence="2">Uncharacterized protein</fullName>
    </submittedName>
</protein>
<dbReference type="KEGG" id="beq:BEWA_028240"/>
<dbReference type="Proteomes" id="UP000031512">
    <property type="component" value="Chromosome 1"/>
</dbReference>
<dbReference type="VEuPathDB" id="PiroplasmaDB:BEWA_028240"/>
<accession>L0AWQ5</accession>
<reference evidence="2" key="1">
    <citation type="submission" date="2009-07" db="EMBL/GenBank/DDBJ databases">
        <authorList>
            <person name="Kappmeyer L."/>
            <person name="Thiagarajan M."/>
            <person name="Herndon D."/>
            <person name="Caler E."/>
            <person name="Galinsky K."/>
            <person name="Inman J."/>
            <person name="Schobel S."/>
            <person name="Amedeo P."/>
            <person name="Watkins K."/>
            <person name="Bradley B."/>
            <person name="Sosa J."/>
            <person name="Sarmiento M."/>
            <person name="Fedorova N."/>
            <person name="Brayton K."/>
            <person name="Lau A."/>
            <person name="Nene V."/>
            <person name="Djikeng A."/>
            <person name="Herndon D."/>
            <person name="Knowles D."/>
        </authorList>
    </citation>
    <scope>NUCLEOTIDE SEQUENCE</scope>
    <source>
        <strain evidence="2">WA</strain>
    </source>
</reference>
<evidence type="ECO:0000313" key="2">
    <source>
        <dbReference type="EMBL" id="AFZ79975.1"/>
    </source>
</evidence>
<keyword evidence="3" id="KW-1185">Reference proteome</keyword>
<sequence length="100" mass="11266">MARSVSPMKMSESGPANRDARSRSSTSRSQVFHYAKCYNSLSRDLLGRFLKEWEEECGTAKEEATPWANGESPYCLTTFKNLCKSNTLLWDNESNSTTGK</sequence>
<evidence type="ECO:0000256" key="1">
    <source>
        <dbReference type="SAM" id="MobiDB-lite"/>
    </source>
</evidence>
<proteinExistence type="predicted"/>
<dbReference type="AlphaFoldDB" id="L0AWQ5"/>
<dbReference type="EMBL" id="CP001669">
    <property type="protein sequence ID" value="AFZ79975.1"/>
    <property type="molecule type" value="Genomic_DNA"/>
</dbReference>
<organism evidence="2 3">
    <name type="scientific">Theileria equi strain WA</name>
    <dbReference type="NCBI Taxonomy" id="1537102"/>
    <lineage>
        <taxon>Eukaryota</taxon>
        <taxon>Sar</taxon>
        <taxon>Alveolata</taxon>
        <taxon>Apicomplexa</taxon>
        <taxon>Aconoidasida</taxon>
        <taxon>Piroplasmida</taxon>
        <taxon>Theileriidae</taxon>
        <taxon>Theileria</taxon>
    </lineage>
</organism>
<name>L0AWQ5_THEEQ</name>